<keyword evidence="5" id="KW-1185">Reference proteome</keyword>
<dbReference type="AlphaFoldDB" id="A0A0D7AMS4"/>
<dbReference type="GO" id="GO:0016094">
    <property type="term" value="P:polyprenol biosynthetic process"/>
    <property type="evidence" value="ECO:0007669"/>
    <property type="project" value="TreeGrafter"/>
</dbReference>
<dbReference type="InterPro" id="IPR036424">
    <property type="entry name" value="UPP_synth-like_sf"/>
</dbReference>
<accession>A0A0D7AMS4</accession>
<dbReference type="PANTHER" id="PTHR10291:SF43">
    <property type="entry name" value="DEHYDRODOLICHYL DIPHOSPHATE SYNTHASE COMPLEX SUBUNIT DHDDS"/>
    <property type="match status" value="1"/>
</dbReference>
<evidence type="ECO:0000313" key="4">
    <source>
        <dbReference type="EMBL" id="KIY53049.1"/>
    </source>
</evidence>
<dbReference type="GO" id="GO:0045547">
    <property type="term" value="F:ditrans,polycis-polyprenyl diphosphate synthase [(2E,6E)-farnesyl diphosphate specific] activity"/>
    <property type="evidence" value="ECO:0007669"/>
    <property type="project" value="TreeGrafter"/>
</dbReference>
<dbReference type="Proteomes" id="UP000054144">
    <property type="component" value="Unassembled WGS sequence"/>
</dbReference>
<feature type="non-terminal residue" evidence="4">
    <location>
        <position position="1"/>
    </location>
</feature>
<dbReference type="Gene3D" id="3.40.1180.10">
    <property type="entry name" value="Decaprenyl diphosphate synthase-like"/>
    <property type="match status" value="1"/>
</dbReference>
<evidence type="ECO:0000256" key="3">
    <source>
        <dbReference type="RuleBase" id="RU363018"/>
    </source>
</evidence>
<dbReference type="EC" id="2.5.1.-" evidence="3"/>
<protein>
    <recommendedName>
        <fullName evidence="3">Alkyl transferase</fullName>
        <ecNumber evidence="3">2.5.1.-</ecNumber>
    </recommendedName>
</protein>
<dbReference type="NCBIfam" id="TIGR00055">
    <property type="entry name" value="uppS"/>
    <property type="match status" value="1"/>
</dbReference>
<keyword evidence="2 3" id="KW-0808">Transferase</keyword>
<dbReference type="CDD" id="cd00475">
    <property type="entry name" value="Cis_IPPS"/>
    <property type="match status" value="1"/>
</dbReference>
<comment type="similarity">
    <text evidence="1 3">Belongs to the UPP synthase family.</text>
</comment>
<sequence>VGLVMDGNRRYARRLGQPVLYGHGKGAITASNVLEWWVKYVPDTYDYPAPSRFLPKAITLWAFSSENFNRPDAERDGLLHMMAAEFRSLAHTAFIHLFRIQVKVIGSSRDQLPPELVDAIELLEESTAKYDNLFLQLAVGYGGRREIVDSVNRLLAQNGPGKEVVEISEADITRETYCGQVNIPPCQLIIRTSERRTSGFFLWDTQIAELFFIDKLWPELNEIDWLNALRSYAHREYRGGL</sequence>
<name>A0A0D7AMS4_9AGAR</name>
<dbReference type="Pfam" id="PF01255">
    <property type="entry name" value="Prenyltransf"/>
    <property type="match status" value="1"/>
</dbReference>
<dbReference type="EMBL" id="KN881628">
    <property type="protein sequence ID" value="KIY53049.1"/>
    <property type="molecule type" value="Genomic_DNA"/>
</dbReference>
<evidence type="ECO:0000313" key="5">
    <source>
        <dbReference type="Proteomes" id="UP000054144"/>
    </source>
</evidence>
<proteinExistence type="inferred from homology"/>
<dbReference type="InterPro" id="IPR001441">
    <property type="entry name" value="UPP_synth-like"/>
</dbReference>
<dbReference type="OrthoDB" id="4173905at2759"/>
<organism evidence="4 5">
    <name type="scientific">Fistulina hepatica ATCC 64428</name>
    <dbReference type="NCBI Taxonomy" id="1128425"/>
    <lineage>
        <taxon>Eukaryota</taxon>
        <taxon>Fungi</taxon>
        <taxon>Dikarya</taxon>
        <taxon>Basidiomycota</taxon>
        <taxon>Agaricomycotina</taxon>
        <taxon>Agaricomycetes</taxon>
        <taxon>Agaricomycetidae</taxon>
        <taxon>Agaricales</taxon>
        <taxon>Fistulinaceae</taxon>
        <taxon>Fistulina</taxon>
    </lineage>
</organism>
<evidence type="ECO:0000256" key="1">
    <source>
        <dbReference type="ARBA" id="ARBA00005432"/>
    </source>
</evidence>
<dbReference type="PANTHER" id="PTHR10291">
    <property type="entry name" value="DEHYDRODOLICHYL DIPHOSPHATE SYNTHASE FAMILY MEMBER"/>
    <property type="match status" value="1"/>
</dbReference>
<dbReference type="SUPFAM" id="SSF64005">
    <property type="entry name" value="Undecaprenyl diphosphate synthase"/>
    <property type="match status" value="1"/>
</dbReference>
<reference evidence="4 5" key="1">
    <citation type="journal article" date="2015" name="Fungal Genet. Biol.">
        <title>Evolution of novel wood decay mechanisms in Agaricales revealed by the genome sequences of Fistulina hepatica and Cylindrobasidium torrendii.</title>
        <authorList>
            <person name="Floudas D."/>
            <person name="Held B.W."/>
            <person name="Riley R."/>
            <person name="Nagy L.G."/>
            <person name="Koehler G."/>
            <person name="Ransdell A.S."/>
            <person name="Younus H."/>
            <person name="Chow J."/>
            <person name="Chiniquy J."/>
            <person name="Lipzen A."/>
            <person name="Tritt A."/>
            <person name="Sun H."/>
            <person name="Haridas S."/>
            <person name="LaButti K."/>
            <person name="Ohm R.A."/>
            <person name="Kues U."/>
            <person name="Blanchette R.A."/>
            <person name="Grigoriev I.V."/>
            <person name="Minto R.E."/>
            <person name="Hibbett D.S."/>
        </authorList>
    </citation>
    <scope>NUCLEOTIDE SEQUENCE [LARGE SCALE GENOMIC DNA]</scope>
    <source>
        <strain evidence="4 5">ATCC 64428</strain>
    </source>
</reference>
<gene>
    <name evidence="4" type="ORF">FISHEDRAFT_34046</name>
</gene>
<evidence type="ECO:0000256" key="2">
    <source>
        <dbReference type="ARBA" id="ARBA00022679"/>
    </source>
</evidence>